<evidence type="ECO:0000256" key="1">
    <source>
        <dbReference type="SAM" id="MobiDB-lite"/>
    </source>
</evidence>
<evidence type="ECO:0000313" key="3">
    <source>
        <dbReference type="EMBL" id="ROT82581.1"/>
    </source>
</evidence>
<dbReference type="EMBL" id="QCYY01000802">
    <property type="protein sequence ID" value="ROT82581.1"/>
    <property type="molecule type" value="Genomic_DNA"/>
</dbReference>
<protein>
    <submittedName>
        <fullName evidence="3">Putative leukocyte receptor cluster member 1-like</fullName>
    </submittedName>
</protein>
<dbReference type="OrthoDB" id="2159131at2759"/>
<organism evidence="3 4">
    <name type="scientific">Penaeus vannamei</name>
    <name type="common">Whiteleg shrimp</name>
    <name type="synonym">Litopenaeus vannamei</name>
    <dbReference type="NCBI Taxonomy" id="6689"/>
    <lineage>
        <taxon>Eukaryota</taxon>
        <taxon>Metazoa</taxon>
        <taxon>Ecdysozoa</taxon>
        <taxon>Arthropoda</taxon>
        <taxon>Crustacea</taxon>
        <taxon>Multicrustacea</taxon>
        <taxon>Malacostraca</taxon>
        <taxon>Eumalacostraca</taxon>
        <taxon>Eucarida</taxon>
        <taxon>Decapoda</taxon>
        <taxon>Dendrobranchiata</taxon>
        <taxon>Penaeoidea</taxon>
        <taxon>Penaeidae</taxon>
        <taxon>Penaeus</taxon>
    </lineage>
</organism>
<accession>A0A3R7QLE9</accession>
<gene>
    <name evidence="3" type="ORF">C7M84_024255</name>
</gene>
<dbReference type="PANTHER" id="PTHR22093:SF0">
    <property type="entry name" value="LEUKOCYTE RECEPTOR CLUSTER MEMBER 1"/>
    <property type="match status" value="1"/>
</dbReference>
<feature type="compositionally biased region" description="Low complexity" evidence="1">
    <location>
        <begin position="204"/>
        <end position="218"/>
    </location>
</feature>
<feature type="compositionally biased region" description="Basic residues" evidence="1">
    <location>
        <begin position="178"/>
        <end position="203"/>
    </location>
</feature>
<dbReference type="Pfam" id="PF10197">
    <property type="entry name" value="Cir_N"/>
    <property type="match status" value="1"/>
</dbReference>
<reference evidence="3 4" key="2">
    <citation type="submission" date="2019-01" db="EMBL/GenBank/DDBJ databases">
        <title>The decoding of complex shrimp genome reveals the adaptation for benthos swimmer, frequently molting mechanism and breeding impact on genome.</title>
        <authorList>
            <person name="Sun Y."/>
            <person name="Gao Y."/>
            <person name="Yu Y."/>
        </authorList>
    </citation>
    <scope>NUCLEOTIDE SEQUENCE [LARGE SCALE GENOMIC DNA]</scope>
    <source>
        <tissue evidence="3">Muscle</tissue>
    </source>
</reference>
<dbReference type="PANTHER" id="PTHR22093">
    <property type="entry name" value="LEUKOCYTE RECEPTOR CLUSTER LRC MEMBER 1"/>
    <property type="match status" value="1"/>
</dbReference>
<keyword evidence="4" id="KW-1185">Reference proteome</keyword>
<dbReference type="STRING" id="6689.A0A3R7QLE9"/>
<dbReference type="AlphaFoldDB" id="A0A3R7QLE9"/>
<feature type="compositionally biased region" description="Basic and acidic residues" evidence="1">
    <location>
        <begin position="146"/>
        <end position="158"/>
    </location>
</feature>
<dbReference type="InterPro" id="IPR019339">
    <property type="entry name" value="CIR_N_dom"/>
</dbReference>
<dbReference type="InterPro" id="IPR039875">
    <property type="entry name" value="LENG1-like"/>
</dbReference>
<feature type="region of interest" description="Disordered" evidence="1">
    <location>
        <begin position="51"/>
        <end position="276"/>
    </location>
</feature>
<proteinExistence type="predicted"/>
<evidence type="ECO:0000313" key="4">
    <source>
        <dbReference type="Proteomes" id="UP000283509"/>
    </source>
</evidence>
<sequence length="276" mass="31561">MNILPKKRWHVRTKENIARVRRDEAQAAEEEKQRVYRAKLAEKEARTAILRAKAREDYDGGYSSQDTPEPQKKSEGNSVEANGGKAWYEGSGGRAAYRDKDGEDVQEVGLKSKSKLDPMNDIRKYMGFKPSAKASAPPANIAVSVKPEKKEEICLKRSESRKRKRDSSSDDSIDSYRDRKRKKHGKSSRRPKNDNKHRKRHQRSSSSDSTTGTSSSEPESSEDEEARKEKEKKLEDTVSEDKPAVKQKYHSQFNPHLAKQNMEPKPLQSGVKYWLQ</sequence>
<dbReference type="SMART" id="SM01083">
    <property type="entry name" value="Cir_N"/>
    <property type="match status" value="1"/>
</dbReference>
<name>A0A3R7QLE9_PENVA</name>
<feature type="compositionally biased region" description="Basic and acidic residues" evidence="1">
    <location>
        <begin position="225"/>
        <end position="244"/>
    </location>
</feature>
<reference evidence="3 4" key="1">
    <citation type="submission" date="2018-04" db="EMBL/GenBank/DDBJ databases">
        <authorList>
            <person name="Zhang X."/>
            <person name="Yuan J."/>
            <person name="Li F."/>
            <person name="Xiang J."/>
        </authorList>
    </citation>
    <scope>NUCLEOTIDE SEQUENCE [LARGE SCALE GENOMIC DNA]</scope>
    <source>
        <tissue evidence="3">Muscle</tissue>
    </source>
</reference>
<evidence type="ECO:0000259" key="2">
    <source>
        <dbReference type="SMART" id="SM01083"/>
    </source>
</evidence>
<feature type="compositionally biased region" description="Low complexity" evidence="1">
    <location>
        <begin position="129"/>
        <end position="139"/>
    </location>
</feature>
<dbReference type="Proteomes" id="UP000283509">
    <property type="component" value="Unassembled WGS sequence"/>
</dbReference>
<keyword evidence="3" id="KW-0675">Receptor</keyword>
<comment type="caution">
    <text evidence="3">The sequence shown here is derived from an EMBL/GenBank/DDBJ whole genome shotgun (WGS) entry which is preliminary data.</text>
</comment>
<feature type="domain" description="CBF1-interacting co-repressor CIR N-terminal" evidence="2">
    <location>
        <begin position="8"/>
        <end position="44"/>
    </location>
</feature>
<feature type="compositionally biased region" description="Basic and acidic residues" evidence="1">
    <location>
        <begin position="114"/>
        <end position="124"/>
    </location>
</feature>